<keyword evidence="8 9" id="KW-0539">Nucleus</keyword>
<keyword evidence="4 9" id="KW-0808">Transferase</keyword>
<dbReference type="Proteomes" id="UP000887540">
    <property type="component" value="Unplaced"/>
</dbReference>
<keyword evidence="7 9" id="KW-0694">RNA-binding</keyword>
<dbReference type="Pfam" id="PF02390">
    <property type="entry name" value="Methyltransf_4"/>
    <property type="match status" value="1"/>
</dbReference>
<dbReference type="PANTHER" id="PTHR23417:SF16">
    <property type="entry name" value="TRNA (GUANINE-N(7)-)-METHYLTRANSFERASE"/>
    <property type="match status" value="1"/>
</dbReference>
<comment type="subcellular location">
    <subcellularLocation>
        <location evidence="9">Nucleus</location>
    </subcellularLocation>
</comment>
<evidence type="ECO:0000256" key="7">
    <source>
        <dbReference type="ARBA" id="ARBA00022884"/>
    </source>
</evidence>
<comment type="catalytic activity">
    <reaction evidence="1 9">
        <text>guanosine(46) in tRNA + S-adenosyl-L-methionine = N(7)-methylguanosine(46) in tRNA + S-adenosyl-L-homocysteine</text>
        <dbReference type="Rhea" id="RHEA:42708"/>
        <dbReference type="Rhea" id="RHEA-COMP:10188"/>
        <dbReference type="Rhea" id="RHEA-COMP:10189"/>
        <dbReference type="ChEBI" id="CHEBI:57856"/>
        <dbReference type="ChEBI" id="CHEBI:59789"/>
        <dbReference type="ChEBI" id="CHEBI:74269"/>
        <dbReference type="ChEBI" id="CHEBI:74480"/>
        <dbReference type="EC" id="2.1.1.33"/>
    </reaction>
</comment>
<evidence type="ECO:0000313" key="10">
    <source>
        <dbReference type="Proteomes" id="UP000887540"/>
    </source>
</evidence>
<name>A0A914D4K1_9BILA</name>
<dbReference type="WBParaSite" id="ACRNAN_scaffold1883.g30609.t1">
    <property type="protein sequence ID" value="ACRNAN_scaffold1883.g30609.t1"/>
    <property type="gene ID" value="ACRNAN_scaffold1883.g30609"/>
</dbReference>
<keyword evidence="3 9" id="KW-0489">Methyltransferase</keyword>
<dbReference type="EC" id="2.1.1.33" evidence="9"/>
<proteinExistence type="inferred from homology"/>
<feature type="binding site" evidence="9">
    <location>
        <position position="110"/>
    </location>
    <ligand>
        <name>S-adenosyl-L-methionine</name>
        <dbReference type="ChEBI" id="CHEBI:59789"/>
    </ligand>
</feature>
<protein>
    <recommendedName>
        <fullName evidence="9">tRNA (guanine-N(7)-)-methyltransferase</fullName>
        <ecNumber evidence="9">2.1.1.33</ecNumber>
    </recommendedName>
    <alternativeName>
        <fullName evidence="9">tRNA (guanine(46)-N(7))-methyltransferase</fullName>
    </alternativeName>
    <alternativeName>
        <fullName evidence="9">tRNA(m7G46)-methyltransferase</fullName>
    </alternativeName>
</protein>
<feature type="active site" evidence="9">
    <location>
        <position position="183"/>
    </location>
</feature>
<feature type="binding site" evidence="9">
    <location>
        <begin position="258"/>
        <end position="260"/>
    </location>
    <ligand>
        <name>S-adenosyl-L-methionine</name>
        <dbReference type="ChEBI" id="CHEBI:59789"/>
    </ligand>
</feature>
<comment type="similarity">
    <text evidence="9">Belongs to the class I-like SAM-binding methyltransferase superfamily. TrmB family.</text>
</comment>
<dbReference type="InterPro" id="IPR025763">
    <property type="entry name" value="Trm8_euk"/>
</dbReference>
<dbReference type="NCBIfam" id="TIGR00091">
    <property type="entry name" value="tRNA (guanosine(46)-N7)-methyltransferase TrmB"/>
    <property type="match status" value="1"/>
</dbReference>
<keyword evidence="2 9" id="KW-0820">tRNA-binding</keyword>
<comment type="function">
    <text evidence="9">Catalyzes the formation of N(7)-methylguanine at position 46 (m7G46) in tRNA.</text>
</comment>
<accession>A0A914D4K1</accession>
<dbReference type="HAMAP" id="MF_03055">
    <property type="entry name" value="tRNA_methyltr_TrmB_euk"/>
    <property type="match status" value="1"/>
</dbReference>
<dbReference type="GO" id="GO:0008176">
    <property type="term" value="F:tRNA (guanine(46)-N7)-methyltransferase activity"/>
    <property type="evidence" value="ECO:0007669"/>
    <property type="project" value="UniProtKB-UniRule"/>
</dbReference>
<organism evidence="10 11">
    <name type="scientific">Acrobeloides nanus</name>
    <dbReference type="NCBI Taxonomy" id="290746"/>
    <lineage>
        <taxon>Eukaryota</taxon>
        <taxon>Metazoa</taxon>
        <taxon>Ecdysozoa</taxon>
        <taxon>Nematoda</taxon>
        <taxon>Chromadorea</taxon>
        <taxon>Rhabditida</taxon>
        <taxon>Tylenchina</taxon>
        <taxon>Cephalobomorpha</taxon>
        <taxon>Cephaloboidea</taxon>
        <taxon>Cephalobidae</taxon>
        <taxon>Acrobeloides</taxon>
    </lineage>
</organism>
<reference evidence="11" key="1">
    <citation type="submission" date="2022-11" db="UniProtKB">
        <authorList>
            <consortium name="WormBaseParasite"/>
        </authorList>
    </citation>
    <scope>IDENTIFICATION</scope>
</reference>
<dbReference type="SUPFAM" id="SSF53335">
    <property type="entry name" value="S-adenosyl-L-methionine-dependent methyltransferases"/>
    <property type="match status" value="1"/>
</dbReference>
<dbReference type="InterPro" id="IPR003358">
    <property type="entry name" value="tRNA_(Gua-N-7)_MeTrfase_Trmb"/>
</dbReference>
<evidence type="ECO:0000256" key="3">
    <source>
        <dbReference type="ARBA" id="ARBA00022603"/>
    </source>
</evidence>
<comment type="pathway">
    <text evidence="9">tRNA modification; N(7)-methylguanine-tRNA biosynthesis.</text>
</comment>
<dbReference type="GO" id="GO:0000049">
    <property type="term" value="F:tRNA binding"/>
    <property type="evidence" value="ECO:0007669"/>
    <property type="project" value="UniProtKB-UniRule"/>
</dbReference>
<evidence type="ECO:0000256" key="8">
    <source>
        <dbReference type="ARBA" id="ARBA00023242"/>
    </source>
</evidence>
<feature type="binding site" evidence="9">
    <location>
        <begin position="133"/>
        <end position="134"/>
    </location>
    <ligand>
        <name>S-adenosyl-L-methionine</name>
        <dbReference type="ChEBI" id="CHEBI:59789"/>
    </ligand>
</feature>
<keyword evidence="6 9" id="KW-0819">tRNA processing</keyword>
<evidence type="ECO:0000313" key="11">
    <source>
        <dbReference type="WBParaSite" id="ACRNAN_scaffold1883.g30609.t1"/>
    </source>
</evidence>
<feature type="binding site" evidence="9">
    <location>
        <begin position="160"/>
        <end position="161"/>
    </location>
    <ligand>
        <name>S-adenosyl-L-methionine</name>
        <dbReference type="ChEBI" id="CHEBI:59789"/>
    </ligand>
</feature>
<keyword evidence="5 9" id="KW-0949">S-adenosyl-L-methionine</keyword>
<dbReference type="GO" id="GO:0005634">
    <property type="term" value="C:nucleus"/>
    <property type="evidence" value="ECO:0007669"/>
    <property type="project" value="UniProtKB-SubCell"/>
</dbReference>
<evidence type="ECO:0000256" key="4">
    <source>
        <dbReference type="ARBA" id="ARBA00022679"/>
    </source>
</evidence>
<keyword evidence="10" id="KW-1185">Reference proteome</keyword>
<sequence length="284" mass="33010">MDWKPHQKAVELPYDSFKNMETFPLGLSQFSSSVLLFKPKIMEIEASVSSANGSNKATNLPQKKFFRQRAHANPRSDHFIDYPRTPDDMNWEQYFGPSVAGKQIEFLDVGCGYGGLLVKLSTLYPEILMCGLELRVKQKIKALRDQHPGQYDNVCCLRSNAMKYLPNYFRKHQLSKMFFLYPDPHFKTVKHKWRIINTNLLSEYAYFLRPGGIIYTMTDVEDLHNWMVQAFEKHPLYKRLTDEELATDPIVPLLGDTTEEGQKVNRNKGSMFPAVFMRLEKPRT</sequence>
<evidence type="ECO:0000256" key="1">
    <source>
        <dbReference type="ARBA" id="ARBA00000142"/>
    </source>
</evidence>
<evidence type="ECO:0000256" key="2">
    <source>
        <dbReference type="ARBA" id="ARBA00022555"/>
    </source>
</evidence>
<dbReference type="Gene3D" id="3.40.50.150">
    <property type="entry name" value="Vaccinia Virus protein VP39"/>
    <property type="match status" value="1"/>
</dbReference>
<evidence type="ECO:0000256" key="9">
    <source>
        <dbReference type="HAMAP-Rule" id="MF_03055"/>
    </source>
</evidence>
<dbReference type="AlphaFoldDB" id="A0A914D4K1"/>
<dbReference type="GO" id="GO:0043527">
    <property type="term" value="C:tRNA methyltransferase complex"/>
    <property type="evidence" value="ECO:0007669"/>
    <property type="project" value="TreeGrafter"/>
</dbReference>
<dbReference type="PANTHER" id="PTHR23417">
    <property type="entry name" value="3-DEOXY-D-MANNO-OCTULOSONIC-ACID TRANSFERASE/TRNA GUANINE-N 7 - -METHYLTRANSFERASE"/>
    <property type="match status" value="1"/>
</dbReference>
<evidence type="ECO:0000256" key="6">
    <source>
        <dbReference type="ARBA" id="ARBA00022694"/>
    </source>
</evidence>
<feature type="binding site" evidence="9">
    <location>
        <position position="180"/>
    </location>
    <ligand>
        <name>S-adenosyl-L-methionine</name>
        <dbReference type="ChEBI" id="CHEBI:59789"/>
    </ligand>
</feature>
<dbReference type="InterPro" id="IPR029063">
    <property type="entry name" value="SAM-dependent_MTases_sf"/>
</dbReference>
<dbReference type="PROSITE" id="PS51625">
    <property type="entry name" value="SAM_MT_TRMB"/>
    <property type="match status" value="1"/>
</dbReference>
<evidence type="ECO:0000256" key="5">
    <source>
        <dbReference type="ARBA" id="ARBA00022691"/>
    </source>
</evidence>